<dbReference type="SMART" id="SM00003">
    <property type="entry name" value="NH"/>
    <property type="match status" value="1"/>
</dbReference>
<evidence type="ECO:0000313" key="7">
    <source>
        <dbReference type="Ensembl" id="ENSPKIP00000000669.1"/>
    </source>
</evidence>
<dbReference type="GO" id="GO:0005185">
    <property type="term" value="F:neurohypophyseal hormone activity"/>
    <property type="evidence" value="ECO:0007669"/>
    <property type="project" value="InterPro"/>
</dbReference>
<dbReference type="GeneTree" id="ENSGT00390000004511"/>
<accession>A0A3B3Q486</accession>
<dbReference type="GO" id="GO:0005615">
    <property type="term" value="C:extracellular space"/>
    <property type="evidence" value="ECO:0007669"/>
    <property type="project" value="TreeGrafter"/>
</dbReference>
<name>A0A3B3Q486_9TELE</name>
<dbReference type="STRING" id="1676925.ENSPKIP00000000669"/>
<evidence type="ECO:0000256" key="4">
    <source>
        <dbReference type="ARBA" id="ARBA00022729"/>
    </source>
</evidence>
<reference evidence="7" key="2">
    <citation type="submission" date="2025-09" db="UniProtKB">
        <authorList>
            <consortium name="Ensembl"/>
        </authorList>
    </citation>
    <scope>IDENTIFICATION</scope>
</reference>
<dbReference type="PROSITE" id="PS00264">
    <property type="entry name" value="NEUROHYPOPHYS_HORM"/>
    <property type="match status" value="1"/>
</dbReference>
<dbReference type="PANTHER" id="PTHR11681">
    <property type="entry name" value="NEUROPHYSIN"/>
    <property type="match status" value="1"/>
</dbReference>
<sequence>MAEGQTKSNKHRAEYKWFHSETKTLTHFLYQALAHSAHPRPLHTMSGATVSVCLLSLLSVSMACYISNCPIGGKRSLLDFPSRRCSTCGPGARGRCFGPSICCGEGMGCYVGSPETVRCLEENYLPSPCKAGGKVCGAEGGRCAASGICCDTESCTVDQSCMDGDGDDSQVGRTENGGPNLDGDVFMRLLHLTGRTPPQGLPQ</sequence>
<evidence type="ECO:0000256" key="2">
    <source>
        <dbReference type="ARBA" id="ARBA00022685"/>
    </source>
</evidence>
<dbReference type="PANTHER" id="PTHR11681:SF5">
    <property type="entry name" value="ISOTOCIN"/>
    <property type="match status" value="1"/>
</dbReference>
<proteinExistence type="inferred from homology"/>
<keyword evidence="4" id="KW-0732">Signal</keyword>
<dbReference type="Ensembl" id="ENSPKIT00000024567.1">
    <property type="protein sequence ID" value="ENSPKIP00000000669.1"/>
    <property type="gene ID" value="ENSPKIG00000019246.1"/>
</dbReference>
<evidence type="ECO:0000256" key="3">
    <source>
        <dbReference type="ARBA" id="ARBA00022702"/>
    </source>
</evidence>
<evidence type="ECO:0000256" key="1">
    <source>
        <dbReference type="ARBA" id="ARBA00007369"/>
    </source>
</evidence>
<keyword evidence="6" id="KW-1015">Disulfide bond</keyword>
<reference evidence="7" key="1">
    <citation type="submission" date="2025-08" db="UniProtKB">
        <authorList>
            <consortium name="Ensembl"/>
        </authorList>
    </citation>
    <scope>IDENTIFICATION</scope>
</reference>
<keyword evidence="5" id="KW-0027">Amidation</keyword>
<dbReference type="Proteomes" id="UP000261540">
    <property type="component" value="Unplaced"/>
</dbReference>
<dbReference type="AlphaFoldDB" id="A0A3B3Q486"/>
<dbReference type="InterPro" id="IPR000981">
    <property type="entry name" value="Neurhyp_horm"/>
</dbReference>
<dbReference type="InterPro" id="IPR022423">
    <property type="entry name" value="Neurohypophysial_hormone_CS"/>
</dbReference>
<evidence type="ECO:0000313" key="8">
    <source>
        <dbReference type="Proteomes" id="UP000261540"/>
    </source>
</evidence>
<dbReference type="SUPFAM" id="SSF49606">
    <property type="entry name" value="Neurophysin II"/>
    <property type="match status" value="1"/>
</dbReference>
<keyword evidence="8" id="KW-1185">Reference proteome</keyword>
<evidence type="ECO:0000256" key="5">
    <source>
        <dbReference type="ARBA" id="ARBA00022815"/>
    </source>
</evidence>
<dbReference type="InterPro" id="IPR036387">
    <property type="entry name" value="Neurhyp_horm_dom_sf"/>
</dbReference>
<organism evidence="7 8">
    <name type="scientific">Paramormyrops kingsleyae</name>
    <dbReference type="NCBI Taxonomy" id="1676925"/>
    <lineage>
        <taxon>Eukaryota</taxon>
        <taxon>Metazoa</taxon>
        <taxon>Chordata</taxon>
        <taxon>Craniata</taxon>
        <taxon>Vertebrata</taxon>
        <taxon>Euteleostomi</taxon>
        <taxon>Actinopterygii</taxon>
        <taxon>Neopterygii</taxon>
        <taxon>Teleostei</taxon>
        <taxon>Osteoglossocephala</taxon>
        <taxon>Osteoglossomorpha</taxon>
        <taxon>Osteoglossiformes</taxon>
        <taxon>Mormyridae</taxon>
        <taxon>Paramormyrops</taxon>
    </lineage>
</organism>
<dbReference type="Pfam" id="PF00184">
    <property type="entry name" value="Hormone_5"/>
    <property type="match status" value="1"/>
</dbReference>
<keyword evidence="3" id="KW-0372">Hormone</keyword>
<protein>
    <submittedName>
        <fullName evidence="7">Oxytocin</fullName>
    </submittedName>
</protein>
<dbReference type="FunFam" id="2.60.9.10:FF:000001">
    <property type="entry name" value="oxytocin-neurophysin 1"/>
    <property type="match status" value="1"/>
</dbReference>
<dbReference type="Gene3D" id="2.60.9.10">
    <property type="entry name" value="Neurohypophysial hormone domain"/>
    <property type="match status" value="1"/>
</dbReference>
<dbReference type="GO" id="GO:0030141">
    <property type="term" value="C:secretory granule"/>
    <property type="evidence" value="ECO:0007669"/>
    <property type="project" value="TreeGrafter"/>
</dbReference>
<dbReference type="PRINTS" id="PR00831">
    <property type="entry name" value="NEUROPHYSIN"/>
</dbReference>
<comment type="similarity">
    <text evidence="1">Belongs to the vasopressin/oxytocin family.</text>
</comment>
<keyword evidence="2" id="KW-0165">Cleavage on pair of basic residues</keyword>
<evidence type="ECO:0000256" key="6">
    <source>
        <dbReference type="ARBA" id="ARBA00023157"/>
    </source>
</evidence>